<feature type="region of interest" description="Disordered" evidence="1">
    <location>
        <begin position="1137"/>
        <end position="1302"/>
    </location>
</feature>
<feature type="region of interest" description="Disordered" evidence="1">
    <location>
        <begin position="1445"/>
        <end position="1537"/>
    </location>
</feature>
<keyword evidence="3" id="KW-1185">Reference proteome</keyword>
<feature type="compositionally biased region" description="Polar residues" evidence="1">
    <location>
        <begin position="417"/>
        <end position="428"/>
    </location>
</feature>
<dbReference type="Proteomes" id="UP000001449">
    <property type="component" value="Unassembled WGS sequence"/>
</dbReference>
<feature type="region of interest" description="Disordered" evidence="1">
    <location>
        <begin position="966"/>
        <end position="993"/>
    </location>
</feature>
<dbReference type="eggNOG" id="ENOG502T7KD">
    <property type="taxonomic scope" value="Eukaryota"/>
</dbReference>
<dbReference type="EMBL" id="DS999419">
    <property type="protein sequence ID" value="EED86663.1"/>
    <property type="molecule type" value="Genomic_DNA"/>
</dbReference>
<feature type="compositionally biased region" description="Polar residues" evidence="1">
    <location>
        <begin position="1269"/>
        <end position="1284"/>
    </location>
</feature>
<feature type="region of interest" description="Disordered" evidence="1">
    <location>
        <begin position="685"/>
        <end position="727"/>
    </location>
</feature>
<feature type="compositionally biased region" description="Polar residues" evidence="1">
    <location>
        <begin position="823"/>
        <end position="843"/>
    </location>
</feature>
<organism evidence="2 3">
    <name type="scientific">Thalassiosira pseudonana</name>
    <name type="common">Marine diatom</name>
    <name type="synonym">Cyclotella nana</name>
    <dbReference type="NCBI Taxonomy" id="35128"/>
    <lineage>
        <taxon>Eukaryota</taxon>
        <taxon>Sar</taxon>
        <taxon>Stramenopiles</taxon>
        <taxon>Ochrophyta</taxon>
        <taxon>Bacillariophyta</taxon>
        <taxon>Coscinodiscophyceae</taxon>
        <taxon>Thalassiosirophycidae</taxon>
        <taxon>Thalassiosirales</taxon>
        <taxon>Thalassiosiraceae</taxon>
        <taxon>Thalassiosira</taxon>
    </lineage>
</organism>
<feature type="compositionally biased region" description="Polar residues" evidence="1">
    <location>
        <begin position="1084"/>
        <end position="1103"/>
    </location>
</feature>
<feature type="region of interest" description="Disordered" evidence="1">
    <location>
        <begin position="294"/>
        <end position="318"/>
    </location>
</feature>
<gene>
    <name evidence="2" type="ORF">THAPSDRAFT_25472</name>
</gene>
<feature type="compositionally biased region" description="Polar residues" evidence="1">
    <location>
        <begin position="18"/>
        <end position="38"/>
    </location>
</feature>
<dbReference type="OMA" id="MSPIARH"/>
<evidence type="ECO:0000313" key="3">
    <source>
        <dbReference type="Proteomes" id="UP000001449"/>
    </source>
</evidence>
<feature type="compositionally biased region" description="Low complexity" evidence="1">
    <location>
        <begin position="1257"/>
        <end position="1267"/>
    </location>
</feature>
<evidence type="ECO:0000256" key="1">
    <source>
        <dbReference type="SAM" id="MobiDB-lite"/>
    </source>
</evidence>
<reference evidence="2 3" key="1">
    <citation type="journal article" date="2004" name="Science">
        <title>The genome of the diatom Thalassiosira pseudonana: ecology, evolution, and metabolism.</title>
        <authorList>
            <person name="Armbrust E.V."/>
            <person name="Berges J.A."/>
            <person name="Bowler C."/>
            <person name="Green B.R."/>
            <person name="Martinez D."/>
            <person name="Putnam N.H."/>
            <person name="Zhou S."/>
            <person name="Allen A.E."/>
            <person name="Apt K.E."/>
            <person name="Bechner M."/>
            <person name="Brzezinski M.A."/>
            <person name="Chaal B.K."/>
            <person name="Chiovitti A."/>
            <person name="Davis A.K."/>
            <person name="Demarest M.S."/>
            <person name="Detter J.C."/>
            <person name="Glavina T."/>
            <person name="Goodstein D."/>
            <person name="Hadi M.Z."/>
            <person name="Hellsten U."/>
            <person name="Hildebrand M."/>
            <person name="Jenkins B.D."/>
            <person name="Jurka J."/>
            <person name="Kapitonov V.V."/>
            <person name="Kroger N."/>
            <person name="Lau W.W."/>
            <person name="Lane T.W."/>
            <person name="Larimer F.W."/>
            <person name="Lippmeier J.C."/>
            <person name="Lucas S."/>
            <person name="Medina M."/>
            <person name="Montsant A."/>
            <person name="Obornik M."/>
            <person name="Parker M.S."/>
            <person name="Palenik B."/>
            <person name="Pazour G.J."/>
            <person name="Richardson P.M."/>
            <person name="Rynearson T.A."/>
            <person name="Saito M.A."/>
            <person name="Schwartz D.C."/>
            <person name="Thamatrakoln K."/>
            <person name="Valentin K."/>
            <person name="Vardi A."/>
            <person name="Wilkerson F.P."/>
            <person name="Rokhsar D.S."/>
        </authorList>
    </citation>
    <scope>NUCLEOTIDE SEQUENCE [LARGE SCALE GENOMIC DNA]</scope>
    <source>
        <strain evidence="2 3">CCMP1335</strain>
    </source>
</reference>
<feature type="compositionally biased region" description="Basic and acidic residues" evidence="1">
    <location>
        <begin position="1482"/>
        <end position="1496"/>
    </location>
</feature>
<name>B8LD73_THAPS</name>
<protein>
    <submittedName>
        <fullName evidence="2">Uncharacterized protein</fullName>
    </submittedName>
</protein>
<sequence>MKQSPPQQQAEPQRKTKQFPTLQSALCSANRDNVLTSPPTVPYTLDKMKINQEYISYDMNNLQPSPESTKSNNSNTSTSNRISLPKCDGTYGTSSSIKIPQCISGSNTVGSMNDVPMEDVMRWKEFRRKQKVEASRYQVAEGGSGEEVVALKEVQTESVKETKSKSLAEKIEEELPSVDSLCLSLSESSSMGDLKKSFGKVIGTVKSAESKEDGDGVINVGGSGSVGEKEAVAIDLDGFPVSPTSISVASGFVSTADSVSAHVTSTACAAKEPVEFPAEAYSDDMLTEHFSELDIGDGASDSKDKGVELESAAASSDVPTEITSNTIFSRLLASSPSGSNGGGSTASRSNIALDAINEASSEVLTETTSNTARYMANKSTLLVKRMMLMQESYKRPEHGSPAVAASQASVAPPTTPFTPSVGSTSSTPFYDVTPVSSSRERPDPRALPYSPMDPSSSFSSPLTGGDAIESNAKAIQAKDSRKKDDPVAWDDTKTTLDSDQLADAFSESPAPAVALEDNKNDLSTVSSNWDPLQVTMIQEEEEDKEGGNNSNEKEGDGGDESLMEIDAADDQADNSFTVKDSSPATNSTPKEIPTLTEVKSFMTQLDALREETHSAKAKTSRTASCDEGDIVVKQDTAEFMRSLLEKKEKLRQFKLDSERKKQELDIRLRAMRSKVYNESDTVVAKAEEDTSKQVPAARWSGGLARWSPSGSSSKSPSPPSSLKSQPATAPLNVAFDQDDFSFKPSAVAMVSNIPISPLVAGGGADARFSFEDTNKVKDTKNKQHALSPMGGLKPLMSPPLNASSKSALSIAASNSSHAEETIEANTRPETPTCTSPPLSSASPDMSEGDKGGGGFGFGDKSVASNSSSRFVEFGGRDSEQGHKGSLLGVTVLGSKKKKGANNLHSSVFETLDEQSKDSHASLSEQSVRNVAPDPPGKDSGDIWVRWNQDGITGNNTATERKAETSDLALDKEGLQSNNDGYTNRQSLSWHSKSERLQNINSTISALKSKFEASPPVAAKASASHQVEPIDEDNEVKEERGDVSSSTSDEVLTVGELRSRFELGTPTKGDVSGKSASAKKRSVIKPSQVSLQQKELQTMSSLESSTYETVDSTLMKSIGNDGTDGENSLDTKRIFTYSKMAGRRDHPIEENDSKSLDNTKDTNSSKENNAVKAGRSINNNFPNFSPVSMRKKAFERSTGNKSSQYVKSSSTDNLKDKVLICQKNTPSNEEDKVATTPRLSNQGNTPATSVKDRIAAFTSSTSNNNHNNVRPFSSPQKTAASFQKQTPPPRTIEMNQTNQTPSPLWVSNRGGINLFSPMDNVAPSQMSRMTPGRNQMVGSPHGYDQNRPSTLQTGYESPNPRQFDDDDEDGITLSPTCSEVSGLTIPTCLGSVADDASRATKESGVFSNLSVGRSSSKMADMSPIARHRQQNAFSFGNVSQHPYMQRVSSHGSSKLKEVKQTNSSEGHQNNPTPKAKNAQQTGSRRDQIISRVRDKAATPKRATPKSSSGKALPSPRSNNVRKSQQPSPRVAQRRNQWQDNNVIAEVSYSTSDEQHVASGKGRVAERVAVANKRMSSGGAVSRDKRKYRGARNEDQSSFATRDCFSTTIQRIDLQPTTPKQQPIHTSSQRHTVQINTMKLLFAISMIAISANRQLNGRRLKKSRKGYRLQGGKGDRYAPLADLALYLLADDNFEDKDGCVGAIFAMTTGYAVNVALTDDDKDIKKTMLPNDILYELPKKIKGYDCGFILDDIEALLPASSRRTGNENVNNGYFISLDYEDIVEDFDDCEDRCKATNAADKDAEKACKKVCKKECEKSCKKDFDDFLRDDCEDKLISEVTRL</sequence>
<feature type="region of interest" description="Disordered" evidence="1">
    <location>
        <begin position="59"/>
        <end position="87"/>
    </location>
</feature>
<dbReference type="GeneID" id="7449909"/>
<feature type="compositionally biased region" description="Basic and acidic residues" evidence="1">
    <location>
        <begin position="1141"/>
        <end position="1163"/>
    </location>
</feature>
<feature type="compositionally biased region" description="Polar residues" evidence="1">
    <location>
        <begin position="1"/>
        <end position="11"/>
    </location>
</feature>
<feature type="compositionally biased region" description="Polar residues" evidence="1">
    <location>
        <begin position="1292"/>
        <end position="1301"/>
    </location>
</feature>
<feature type="compositionally biased region" description="Polar residues" evidence="1">
    <location>
        <begin position="1236"/>
        <end position="1247"/>
    </location>
</feature>
<dbReference type="HOGENOM" id="CLU_237187_0_0_1"/>
<feature type="compositionally biased region" description="Polar residues" evidence="1">
    <location>
        <begin position="1503"/>
        <end position="1537"/>
    </location>
</feature>
<feature type="compositionally biased region" description="Polar residues" evidence="1">
    <location>
        <begin position="1459"/>
        <end position="1481"/>
    </location>
</feature>
<dbReference type="RefSeq" id="XP_002296935.1">
    <property type="nucleotide sequence ID" value="XM_002296899.1"/>
</dbReference>
<feature type="region of interest" description="Disordered" evidence="1">
    <location>
        <begin position="812"/>
        <end position="860"/>
    </location>
</feature>
<evidence type="ECO:0000313" key="2">
    <source>
        <dbReference type="EMBL" id="EED86663.1"/>
    </source>
</evidence>
<feature type="region of interest" description="Disordered" evidence="1">
    <location>
        <begin position="1016"/>
        <end position="1049"/>
    </location>
</feature>
<feature type="compositionally biased region" description="Polar residues" evidence="1">
    <location>
        <begin position="974"/>
        <end position="993"/>
    </location>
</feature>
<feature type="region of interest" description="Disordered" evidence="1">
    <location>
        <begin position="1332"/>
        <end position="1366"/>
    </location>
</feature>
<feature type="compositionally biased region" description="Basic and acidic residues" evidence="1">
    <location>
        <begin position="476"/>
        <end position="496"/>
    </location>
</feature>
<accession>B8LD73</accession>
<feature type="compositionally biased region" description="Polar residues" evidence="1">
    <location>
        <begin position="1175"/>
        <end position="1185"/>
    </location>
</feature>
<dbReference type="PaxDb" id="35128-Thaps25472"/>
<feature type="compositionally biased region" description="Acidic residues" evidence="1">
    <location>
        <begin position="557"/>
        <end position="572"/>
    </location>
</feature>
<feature type="region of interest" description="Disordered" evidence="1">
    <location>
        <begin position="394"/>
        <end position="596"/>
    </location>
</feature>
<dbReference type="InParanoid" id="B8LD73"/>
<feature type="compositionally biased region" description="Low complexity" evidence="1">
    <location>
        <begin position="707"/>
        <end position="726"/>
    </location>
</feature>
<feature type="compositionally biased region" description="Polar residues" evidence="1">
    <location>
        <begin position="573"/>
        <end position="589"/>
    </location>
</feature>
<feature type="compositionally biased region" description="Low complexity" evidence="1">
    <location>
        <begin position="68"/>
        <end position="80"/>
    </location>
</feature>
<feature type="region of interest" description="Disordered" evidence="1">
    <location>
        <begin position="912"/>
        <end position="942"/>
    </location>
</feature>
<feature type="compositionally biased region" description="Low complexity" evidence="1">
    <location>
        <begin position="448"/>
        <end position="461"/>
    </location>
</feature>
<dbReference type="KEGG" id="tps:THAPSDRAFT_25472"/>
<feature type="compositionally biased region" description="Polar residues" evidence="1">
    <location>
        <begin position="1196"/>
        <end position="1211"/>
    </location>
</feature>
<feature type="region of interest" description="Disordered" evidence="1">
    <location>
        <begin position="1"/>
        <end position="43"/>
    </location>
</feature>
<feature type="compositionally biased region" description="Polar residues" evidence="1">
    <location>
        <begin position="1345"/>
        <end position="1359"/>
    </location>
</feature>
<feature type="compositionally biased region" description="Polar residues" evidence="1">
    <location>
        <begin position="521"/>
        <end position="530"/>
    </location>
</feature>
<feature type="compositionally biased region" description="Low complexity" evidence="1">
    <location>
        <begin position="400"/>
        <end position="412"/>
    </location>
</feature>
<feature type="region of interest" description="Disordered" evidence="1">
    <location>
        <begin position="1062"/>
        <end position="1103"/>
    </location>
</feature>
<proteinExistence type="predicted"/>
<feature type="region of interest" description="Disordered" evidence="1">
    <location>
        <begin position="1571"/>
        <end position="1593"/>
    </location>
</feature>
<reference evidence="2 3" key="2">
    <citation type="journal article" date="2008" name="Nature">
        <title>The Phaeodactylum genome reveals the evolutionary history of diatom genomes.</title>
        <authorList>
            <person name="Bowler C."/>
            <person name="Allen A.E."/>
            <person name="Badger J.H."/>
            <person name="Grimwood J."/>
            <person name="Jabbari K."/>
            <person name="Kuo A."/>
            <person name="Maheswari U."/>
            <person name="Martens C."/>
            <person name="Maumus F."/>
            <person name="Otillar R.P."/>
            <person name="Rayko E."/>
            <person name="Salamov A."/>
            <person name="Vandepoele K."/>
            <person name="Beszteri B."/>
            <person name="Gruber A."/>
            <person name="Heijde M."/>
            <person name="Katinka M."/>
            <person name="Mock T."/>
            <person name="Valentin K."/>
            <person name="Verret F."/>
            <person name="Berges J.A."/>
            <person name="Brownlee C."/>
            <person name="Cadoret J.P."/>
            <person name="Chiovitti A."/>
            <person name="Choi C.J."/>
            <person name="Coesel S."/>
            <person name="De Martino A."/>
            <person name="Detter J.C."/>
            <person name="Durkin C."/>
            <person name="Falciatore A."/>
            <person name="Fournet J."/>
            <person name="Haruta M."/>
            <person name="Huysman M.J."/>
            <person name="Jenkins B.D."/>
            <person name="Jiroutova K."/>
            <person name="Jorgensen R.E."/>
            <person name="Joubert Y."/>
            <person name="Kaplan A."/>
            <person name="Kroger N."/>
            <person name="Kroth P.G."/>
            <person name="La Roche J."/>
            <person name="Lindquist E."/>
            <person name="Lommer M."/>
            <person name="Martin-Jezequel V."/>
            <person name="Lopez P.J."/>
            <person name="Lucas S."/>
            <person name="Mangogna M."/>
            <person name="McGinnis K."/>
            <person name="Medlin L.K."/>
            <person name="Montsant A."/>
            <person name="Oudot-Le Secq M.P."/>
            <person name="Napoli C."/>
            <person name="Obornik M."/>
            <person name="Parker M.S."/>
            <person name="Petit J.L."/>
            <person name="Porcel B.M."/>
            <person name="Poulsen N."/>
            <person name="Robison M."/>
            <person name="Rychlewski L."/>
            <person name="Rynearson T.A."/>
            <person name="Schmutz J."/>
            <person name="Shapiro H."/>
            <person name="Siaut M."/>
            <person name="Stanley M."/>
            <person name="Sussman M.R."/>
            <person name="Taylor A.R."/>
            <person name="Vardi A."/>
            <person name="von Dassow P."/>
            <person name="Vyverman W."/>
            <person name="Willis A."/>
            <person name="Wyrwicz L.S."/>
            <person name="Rokhsar D.S."/>
            <person name="Weissenbach J."/>
            <person name="Armbrust E.V."/>
            <person name="Green B.R."/>
            <person name="Van de Peer Y."/>
            <person name="Grigoriev I.V."/>
        </authorList>
    </citation>
    <scope>NUCLEOTIDE SEQUENCE [LARGE SCALE GENOMIC DNA]</scope>
    <source>
        <strain evidence="2 3">CCMP1335</strain>
    </source>
</reference>